<dbReference type="GO" id="GO:0050660">
    <property type="term" value="F:flavin adenine dinucleotide binding"/>
    <property type="evidence" value="ECO:0007669"/>
    <property type="project" value="InterPro"/>
</dbReference>
<dbReference type="AlphaFoldDB" id="A0A0F9UJJ6"/>
<organism evidence="11">
    <name type="scientific">marine sediment metagenome</name>
    <dbReference type="NCBI Taxonomy" id="412755"/>
    <lineage>
        <taxon>unclassified sequences</taxon>
        <taxon>metagenomes</taxon>
        <taxon>ecological metagenomes</taxon>
    </lineage>
</organism>
<dbReference type="NCBIfam" id="TIGR01350">
    <property type="entry name" value="lipoamide_DH"/>
    <property type="match status" value="1"/>
</dbReference>
<feature type="domain" description="Pyridine nucleotide-disulphide oxidoreductase dimerisation" evidence="9">
    <location>
        <begin position="348"/>
        <end position="457"/>
    </location>
</feature>
<evidence type="ECO:0000256" key="5">
    <source>
        <dbReference type="ARBA" id="ARBA00023002"/>
    </source>
</evidence>
<dbReference type="InterPro" id="IPR006258">
    <property type="entry name" value="Lipoamide_DH"/>
</dbReference>
<dbReference type="InterPro" id="IPR050151">
    <property type="entry name" value="Class-I_Pyr_Nuc-Dis_Oxidored"/>
</dbReference>
<keyword evidence="5" id="KW-0560">Oxidoreductase</keyword>
<gene>
    <name evidence="11" type="ORF">LCGC14_0198580</name>
</gene>
<dbReference type="InterPro" id="IPR016156">
    <property type="entry name" value="FAD/NAD-linked_Rdtase_dimer_sf"/>
</dbReference>
<keyword evidence="6" id="KW-0520">NAD</keyword>
<comment type="similarity">
    <text evidence="2">Belongs to the class-I pyridine nucleotide-disulfide oxidoreductase family.</text>
</comment>
<evidence type="ECO:0000256" key="3">
    <source>
        <dbReference type="ARBA" id="ARBA00022630"/>
    </source>
</evidence>
<dbReference type="InterPro" id="IPR001100">
    <property type="entry name" value="Pyr_nuc-diS_OxRdtase"/>
</dbReference>
<evidence type="ECO:0000259" key="10">
    <source>
        <dbReference type="Pfam" id="PF07992"/>
    </source>
</evidence>
<reference evidence="11" key="1">
    <citation type="journal article" date="2015" name="Nature">
        <title>Complex archaea that bridge the gap between prokaryotes and eukaryotes.</title>
        <authorList>
            <person name="Spang A."/>
            <person name="Saw J.H."/>
            <person name="Jorgensen S.L."/>
            <person name="Zaremba-Niedzwiedzka K."/>
            <person name="Martijn J."/>
            <person name="Lind A.E."/>
            <person name="van Eijk R."/>
            <person name="Schleper C."/>
            <person name="Guy L."/>
            <person name="Ettema T.J."/>
        </authorList>
    </citation>
    <scope>NUCLEOTIDE SEQUENCE</scope>
</reference>
<comment type="caution">
    <text evidence="11">The sequence shown here is derived from an EMBL/GenBank/DDBJ whole genome shotgun (WGS) entry which is preliminary data.</text>
</comment>
<keyword evidence="8" id="KW-0676">Redox-active center</keyword>
<dbReference type="EMBL" id="LAZR01000086">
    <property type="protein sequence ID" value="KKN93425.1"/>
    <property type="molecule type" value="Genomic_DNA"/>
</dbReference>
<dbReference type="FunFam" id="3.50.50.60:FF:000001">
    <property type="entry name" value="Dihydrolipoyl dehydrogenase, mitochondrial"/>
    <property type="match status" value="1"/>
</dbReference>
<comment type="cofactor">
    <cofactor evidence="1">
        <name>FAD</name>
        <dbReference type="ChEBI" id="CHEBI:57692"/>
    </cofactor>
</comment>
<dbReference type="PANTHER" id="PTHR22912:SF151">
    <property type="entry name" value="DIHYDROLIPOYL DEHYDROGENASE, MITOCHONDRIAL"/>
    <property type="match status" value="1"/>
</dbReference>
<dbReference type="GO" id="GO:0004148">
    <property type="term" value="F:dihydrolipoyl dehydrogenase (NADH) activity"/>
    <property type="evidence" value="ECO:0007669"/>
    <property type="project" value="InterPro"/>
</dbReference>
<evidence type="ECO:0000256" key="6">
    <source>
        <dbReference type="ARBA" id="ARBA00023027"/>
    </source>
</evidence>
<evidence type="ECO:0008006" key="12">
    <source>
        <dbReference type="Google" id="ProtNLM"/>
    </source>
</evidence>
<dbReference type="InterPro" id="IPR036188">
    <property type="entry name" value="FAD/NAD-bd_sf"/>
</dbReference>
<dbReference type="GO" id="GO:0006103">
    <property type="term" value="P:2-oxoglutarate metabolic process"/>
    <property type="evidence" value="ECO:0007669"/>
    <property type="project" value="TreeGrafter"/>
</dbReference>
<dbReference type="Gene3D" id="3.30.390.30">
    <property type="match status" value="1"/>
</dbReference>
<dbReference type="InterPro" id="IPR004099">
    <property type="entry name" value="Pyr_nucl-diS_OxRdtase_dimer"/>
</dbReference>
<protein>
    <recommendedName>
        <fullName evidence="12">Dihydrolipoyl dehydrogenase</fullName>
    </recommendedName>
</protein>
<keyword evidence="4" id="KW-0274">FAD</keyword>
<dbReference type="PRINTS" id="PR00368">
    <property type="entry name" value="FADPNR"/>
</dbReference>
<evidence type="ECO:0000256" key="2">
    <source>
        <dbReference type="ARBA" id="ARBA00007532"/>
    </source>
</evidence>
<feature type="domain" description="FAD/NAD(P)-binding" evidence="10">
    <location>
        <begin position="4"/>
        <end position="329"/>
    </location>
</feature>
<proteinExistence type="inferred from homology"/>
<dbReference type="Pfam" id="PF07992">
    <property type="entry name" value="Pyr_redox_2"/>
    <property type="match status" value="1"/>
</dbReference>
<dbReference type="Pfam" id="PF02852">
    <property type="entry name" value="Pyr_redox_dim"/>
    <property type="match status" value="1"/>
</dbReference>
<dbReference type="PANTHER" id="PTHR22912">
    <property type="entry name" value="DISULFIDE OXIDOREDUCTASE"/>
    <property type="match status" value="1"/>
</dbReference>
<evidence type="ECO:0000259" key="9">
    <source>
        <dbReference type="Pfam" id="PF02852"/>
    </source>
</evidence>
<dbReference type="InterPro" id="IPR012999">
    <property type="entry name" value="Pyr_OxRdtase_I_AS"/>
</dbReference>
<dbReference type="PRINTS" id="PR00411">
    <property type="entry name" value="PNDRDTASEI"/>
</dbReference>
<accession>A0A0F9UJJ6</accession>
<dbReference type="InterPro" id="IPR023753">
    <property type="entry name" value="FAD/NAD-binding_dom"/>
</dbReference>
<dbReference type="Gene3D" id="3.50.50.60">
    <property type="entry name" value="FAD/NAD(P)-binding domain"/>
    <property type="match status" value="2"/>
</dbReference>
<name>A0A0F9UJJ6_9ZZZZ</name>
<evidence type="ECO:0000313" key="11">
    <source>
        <dbReference type="EMBL" id="KKN93425.1"/>
    </source>
</evidence>
<evidence type="ECO:0000256" key="1">
    <source>
        <dbReference type="ARBA" id="ARBA00001974"/>
    </source>
</evidence>
<evidence type="ECO:0000256" key="8">
    <source>
        <dbReference type="ARBA" id="ARBA00023284"/>
    </source>
</evidence>
<evidence type="ECO:0000256" key="4">
    <source>
        <dbReference type="ARBA" id="ARBA00022827"/>
    </source>
</evidence>
<dbReference type="PROSITE" id="PS00076">
    <property type="entry name" value="PYRIDINE_REDOX_1"/>
    <property type="match status" value="1"/>
</dbReference>
<dbReference type="FunFam" id="3.30.390.30:FF:000001">
    <property type="entry name" value="Dihydrolipoyl dehydrogenase"/>
    <property type="match status" value="1"/>
</dbReference>
<dbReference type="GO" id="GO:0005737">
    <property type="term" value="C:cytoplasm"/>
    <property type="evidence" value="ECO:0007669"/>
    <property type="project" value="UniProtKB-ARBA"/>
</dbReference>
<keyword evidence="3" id="KW-0285">Flavoprotein</keyword>
<dbReference type="SUPFAM" id="SSF55424">
    <property type="entry name" value="FAD/NAD-linked reductases, dimerisation (C-terminal) domain"/>
    <property type="match status" value="1"/>
</dbReference>
<dbReference type="SUPFAM" id="SSF51905">
    <property type="entry name" value="FAD/NAD(P)-binding domain"/>
    <property type="match status" value="1"/>
</dbReference>
<evidence type="ECO:0000256" key="7">
    <source>
        <dbReference type="ARBA" id="ARBA00023157"/>
    </source>
</evidence>
<keyword evidence="7" id="KW-1015">Disulfide bond</keyword>
<dbReference type="PIRSF" id="PIRSF000350">
    <property type="entry name" value="Mercury_reductase_MerA"/>
    <property type="match status" value="1"/>
</dbReference>
<sequence>MDQYDVAIIGSGPGGYVAAIRCAQLGMKTAIIEKYSTLGGTCLNVGCIPSKAMLDSSHHYEDAIKHFDEHGIEIPGEIKVNLAKMIARKQGVVDQTTKGIEFLMDKNKITVYEGIGSFKDSTHVNIKKNDGKTEEIEAKNIIIATGSKPSTLPFIKLDKERIITSTEALELKEIPKHMIVIGGGVIGLELGQVYKRLGADVTVVEFMDRIIPGMDAALSKELTKVMKKQKVKFALSHKVKSVERKGDQVIVKADDKKGQEVVFEGDYCLVAVGRKPYTDGLNADAAGVKLDDRGKVIVDNHLKTNVDNIYAIGDVIKGAMLAHKAEEEGTLVAEQLAGQKPHIDYNLIPGVVYTWPEVAAVGKTEEELKEAGVEYKVGQFPMRALGRSRASMDTDGFVKILADKKTDEVLGVHMIGARCADLIAEAVTAMEFRASAEDISRMSHAHPTYAEAVKEAALAATDDRALHI</sequence>